<protein>
    <submittedName>
        <fullName evidence="1">FERM domain-containing protein</fullName>
    </submittedName>
</protein>
<proteinExistence type="predicted"/>
<evidence type="ECO:0000313" key="1">
    <source>
        <dbReference type="WBParaSite" id="TASK_0000230101-mRNA-1"/>
    </source>
</evidence>
<sequence length="125" mass="13872">LSFENESTVSDKKLIKKLGCKFPEQDCYLGNFRLLLLLDGTIRLSVTAHTKAFLVLSFQELFEADAFDDDLLLLGLVAEEHKKAGAMFVGKVILEMAQALLQVFLILEPSRREAGETVNTISKPG</sequence>
<dbReference type="WBParaSite" id="TASK_0000230101-mRNA-1">
    <property type="protein sequence ID" value="TASK_0000230101-mRNA-1"/>
    <property type="gene ID" value="TASK_0000230101"/>
</dbReference>
<organism evidence="1">
    <name type="scientific">Taenia asiatica</name>
    <name type="common">Asian tapeworm</name>
    <dbReference type="NCBI Taxonomy" id="60517"/>
    <lineage>
        <taxon>Eukaryota</taxon>
        <taxon>Metazoa</taxon>
        <taxon>Spiralia</taxon>
        <taxon>Lophotrochozoa</taxon>
        <taxon>Platyhelminthes</taxon>
        <taxon>Cestoda</taxon>
        <taxon>Eucestoda</taxon>
        <taxon>Cyclophyllidea</taxon>
        <taxon>Taeniidae</taxon>
        <taxon>Taenia</taxon>
    </lineage>
</organism>
<reference evidence="1" key="1">
    <citation type="submission" date="2017-02" db="UniProtKB">
        <authorList>
            <consortium name="WormBaseParasite"/>
        </authorList>
    </citation>
    <scope>IDENTIFICATION</scope>
</reference>
<name>A0A0R3VY07_TAEAS</name>
<dbReference type="AlphaFoldDB" id="A0A0R3VY07"/>
<accession>A0A0R3VY07</accession>